<dbReference type="Proteomes" id="UP000078316">
    <property type="component" value="Unassembled WGS sequence"/>
</dbReference>
<dbReference type="Pfam" id="PF13508">
    <property type="entry name" value="Acetyltransf_7"/>
    <property type="match status" value="1"/>
</dbReference>
<organism evidence="2 3">
    <name type="scientific">Methylobacterium platani</name>
    <dbReference type="NCBI Taxonomy" id="427683"/>
    <lineage>
        <taxon>Bacteria</taxon>
        <taxon>Pseudomonadati</taxon>
        <taxon>Pseudomonadota</taxon>
        <taxon>Alphaproteobacteria</taxon>
        <taxon>Hyphomicrobiales</taxon>
        <taxon>Methylobacteriaceae</taxon>
        <taxon>Methylobacterium</taxon>
    </lineage>
</organism>
<dbReference type="EMBL" id="LWHQ01000015">
    <property type="protein sequence ID" value="OAS25726.1"/>
    <property type="molecule type" value="Genomic_DNA"/>
</dbReference>
<feature type="domain" description="N-acetyltransferase" evidence="1">
    <location>
        <begin position="21"/>
        <end position="150"/>
    </location>
</feature>
<dbReference type="SUPFAM" id="SSF55729">
    <property type="entry name" value="Acyl-CoA N-acyltransferases (Nat)"/>
    <property type="match status" value="1"/>
</dbReference>
<dbReference type="Gene3D" id="3.40.630.30">
    <property type="match status" value="1"/>
</dbReference>
<accession>A0A179SE70</accession>
<dbReference type="PANTHER" id="PTHR47237:SF2">
    <property type="entry name" value="BLL4206 PROTEIN"/>
    <property type="match status" value="1"/>
</dbReference>
<protein>
    <submittedName>
        <fullName evidence="2">GCN5 family acetyltransferase</fullName>
    </submittedName>
</protein>
<dbReference type="Gene3D" id="3.40.630.90">
    <property type="match status" value="1"/>
</dbReference>
<name>A0A179SE70_9HYPH</name>
<keyword evidence="2" id="KW-0808">Transferase</keyword>
<dbReference type="InterPro" id="IPR016181">
    <property type="entry name" value="Acyl_CoA_acyltransferase"/>
</dbReference>
<evidence type="ECO:0000313" key="2">
    <source>
        <dbReference type="EMBL" id="OAS25726.1"/>
    </source>
</evidence>
<dbReference type="Pfam" id="PF18014">
    <property type="entry name" value="Acetyltransf_18"/>
    <property type="match status" value="1"/>
</dbReference>
<comment type="caution">
    <text evidence="2">The sequence shown here is derived from an EMBL/GenBank/DDBJ whole genome shotgun (WGS) entry which is preliminary data.</text>
</comment>
<dbReference type="AlphaFoldDB" id="A0A179SE70"/>
<dbReference type="InterPro" id="IPR000182">
    <property type="entry name" value="GNAT_dom"/>
</dbReference>
<evidence type="ECO:0000313" key="3">
    <source>
        <dbReference type="Proteomes" id="UP000078316"/>
    </source>
</evidence>
<dbReference type="GO" id="GO:0016747">
    <property type="term" value="F:acyltransferase activity, transferring groups other than amino-acyl groups"/>
    <property type="evidence" value="ECO:0007669"/>
    <property type="project" value="InterPro"/>
</dbReference>
<dbReference type="InterPro" id="IPR041496">
    <property type="entry name" value="YitH/HolE_GNAT"/>
</dbReference>
<proteinExistence type="predicted"/>
<dbReference type="PROSITE" id="PS51186">
    <property type="entry name" value="GNAT"/>
    <property type="match status" value="1"/>
</dbReference>
<reference evidence="2 3" key="1">
    <citation type="submission" date="2016-04" db="EMBL/GenBank/DDBJ databases">
        <authorList>
            <person name="Evans L.H."/>
            <person name="Alamgir A."/>
            <person name="Owens N."/>
            <person name="Weber N.D."/>
            <person name="Virtaneva K."/>
            <person name="Barbian K."/>
            <person name="Babar A."/>
            <person name="Rosenke K."/>
        </authorList>
    </citation>
    <scope>NUCLEOTIDE SEQUENCE [LARGE SCALE GENOMIC DNA]</scope>
    <source>
        <strain evidence="2 3">PMB02</strain>
    </source>
</reference>
<gene>
    <name evidence="2" type="ORF">A5481_07740</name>
</gene>
<dbReference type="PANTHER" id="PTHR47237">
    <property type="entry name" value="SLL0310 PROTEIN"/>
    <property type="match status" value="1"/>
</dbReference>
<dbReference type="InterPro" id="IPR052729">
    <property type="entry name" value="Acyl/Acetyltrans_Enzymes"/>
</dbReference>
<dbReference type="RefSeq" id="WP_048432848.1">
    <property type="nucleotide sequence ID" value="NZ_LWHQ01000015.1"/>
</dbReference>
<dbReference type="STRING" id="427683.A5481_07740"/>
<sequence>MDAATFPTATLPDPRGEADPVALVPFAEAHRAGALALSREMAWPYRIEDWDFALGLGRGFALERDGAVLGTAALFPCGEAHATVGMIIVAKAAQGRGYGTRLVRALLEAAGSRSILLNSTPEGRALYERHGFVPVGTLLQHQGPYTAPAAAAPDDRVRAMGPADRDAVLRLDRAATGLDRRPLVEALVAAGEGVVLLRDGAPAGYAIARAFGRGHVIGPVVAGTEPEARRLIEAALAGLAGRFVRIDTAADTGLSPWLAGIGLPRTGDALTMVRGTLPPAGAMRVFALSNQSLN</sequence>
<evidence type="ECO:0000259" key="1">
    <source>
        <dbReference type="PROSITE" id="PS51186"/>
    </source>
</evidence>
<dbReference type="CDD" id="cd04301">
    <property type="entry name" value="NAT_SF"/>
    <property type="match status" value="1"/>
</dbReference>